<gene>
    <name evidence="1" type="ORF">PDMSB3_0987</name>
</gene>
<dbReference type="AlphaFoldDB" id="A0A5Q4Z9T7"/>
<keyword evidence="2" id="KW-1185">Reference proteome</keyword>
<proteinExistence type="predicted"/>
<dbReference type="KEGG" id="pdio:PDMSB3_0987"/>
<sequence length="25" mass="2616">MAFHPALCVVNLPVFNLTAIGLMSG</sequence>
<reference evidence="1 2" key="1">
    <citation type="submission" date="2019-08" db="EMBL/GenBank/DDBJ databases">
        <authorList>
            <person name="Herpell B J."/>
        </authorList>
    </citation>
    <scope>NUCLEOTIDE SEQUENCE [LARGE SCALE GENOMIC DNA]</scope>
    <source>
        <strain evidence="2">Msb3</strain>
    </source>
</reference>
<evidence type="ECO:0000313" key="2">
    <source>
        <dbReference type="Proteomes" id="UP000325811"/>
    </source>
</evidence>
<evidence type="ECO:0000313" key="1">
    <source>
        <dbReference type="EMBL" id="VVD27449.1"/>
    </source>
</evidence>
<dbReference type="Proteomes" id="UP000325811">
    <property type="component" value="Chromosome I"/>
</dbReference>
<dbReference type="EMBL" id="LR699553">
    <property type="protein sequence ID" value="VVD27449.1"/>
    <property type="molecule type" value="Genomic_DNA"/>
</dbReference>
<name>A0A5Q4Z9T7_9BURK</name>
<protein>
    <submittedName>
        <fullName evidence="1">Uncharacterized protein</fullName>
    </submittedName>
</protein>
<organism evidence="1 2">
    <name type="scientific">Paraburkholderia dioscoreae</name>
    <dbReference type="NCBI Taxonomy" id="2604047"/>
    <lineage>
        <taxon>Bacteria</taxon>
        <taxon>Pseudomonadati</taxon>
        <taxon>Pseudomonadota</taxon>
        <taxon>Betaproteobacteria</taxon>
        <taxon>Burkholderiales</taxon>
        <taxon>Burkholderiaceae</taxon>
        <taxon>Paraburkholderia</taxon>
    </lineage>
</organism>
<accession>A0A5Q4Z9T7</accession>